<accession>A0A644ULB8</accession>
<comment type="caution">
    <text evidence="1">The sequence shown here is derived from an EMBL/GenBank/DDBJ whole genome shotgun (WGS) entry which is preliminary data.</text>
</comment>
<gene>
    <name evidence="1" type="ORF">SDC9_25589</name>
</gene>
<dbReference type="SUPFAM" id="SSF53822">
    <property type="entry name" value="Periplasmic binding protein-like I"/>
    <property type="match status" value="1"/>
</dbReference>
<sequence length="71" mass="7622">MGKLMMTAAFTPAVIGAGDVDLTVFQDAAGQGRKGAEIFARMAKGEQLDERAVYIPFERVTPANADGYLDR</sequence>
<name>A0A644ULB8_9ZZZZ</name>
<reference evidence="1" key="1">
    <citation type="submission" date="2019-08" db="EMBL/GenBank/DDBJ databases">
        <authorList>
            <person name="Kucharzyk K."/>
            <person name="Murdoch R.W."/>
            <person name="Higgins S."/>
            <person name="Loffler F."/>
        </authorList>
    </citation>
    <scope>NUCLEOTIDE SEQUENCE</scope>
</reference>
<evidence type="ECO:0000313" key="1">
    <source>
        <dbReference type="EMBL" id="MPL79705.1"/>
    </source>
</evidence>
<dbReference type="AlphaFoldDB" id="A0A644ULB8"/>
<proteinExistence type="predicted"/>
<dbReference type="EMBL" id="VSSQ01000129">
    <property type="protein sequence ID" value="MPL79705.1"/>
    <property type="molecule type" value="Genomic_DNA"/>
</dbReference>
<evidence type="ECO:0008006" key="2">
    <source>
        <dbReference type="Google" id="ProtNLM"/>
    </source>
</evidence>
<organism evidence="1">
    <name type="scientific">bioreactor metagenome</name>
    <dbReference type="NCBI Taxonomy" id="1076179"/>
    <lineage>
        <taxon>unclassified sequences</taxon>
        <taxon>metagenomes</taxon>
        <taxon>ecological metagenomes</taxon>
    </lineage>
</organism>
<dbReference type="InterPro" id="IPR028082">
    <property type="entry name" value="Peripla_BP_I"/>
</dbReference>
<dbReference type="Gene3D" id="3.40.50.2300">
    <property type="match status" value="1"/>
</dbReference>
<protein>
    <recommendedName>
        <fullName evidence="2">Periplasmic binding protein domain-containing protein</fullName>
    </recommendedName>
</protein>